<keyword evidence="1" id="KW-0067">ATP-binding</keyword>
<feature type="domain" description="Protein kinase" evidence="2">
    <location>
        <begin position="18"/>
        <end position="281"/>
    </location>
</feature>
<dbReference type="WBParaSite" id="jg5167">
    <property type="protein sequence ID" value="jg5167"/>
    <property type="gene ID" value="jg5167"/>
</dbReference>
<evidence type="ECO:0000259" key="2">
    <source>
        <dbReference type="PROSITE" id="PS50011"/>
    </source>
</evidence>
<dbReference type="SUPFAM" id="SSF56112">
    <property type="entry name" value="Protein kinase-like (PK-like)"/>
    <property type="match status" value="1"/>
</dbReference>
<dbReference type="AlphaFoldDB" id="A0A915ECC0"/>
<dbReference type="InterPro" id="IPR050235">
    <property type="entry name" value="CK1_Ser-Thr_kinase"/>
</dbReference>
<keyword evidence="3" id="KW-1185">Reference proteome</keyword>
<dbReference type="GO" id="GO:0004672">
    <property type="term" value="F:protein kinase activity"/>
    <property type="evidence" value="ECO:0007669"/>
    <property type="project" value="InterPro"/>
</dbReference>
<organism evidence="3 4">
    <name type="scientific">Ditylenchus dipsaci</name>
    <dbReference type="NCBI Taxonomy" id="166011"/>
    <lineage>
        <taxon>Eukaryota</taxon>
        <taxon>Metazoa</taxon>
        <taxon>Ecdysozoa</taxon>
        <taxon>Nematoda</taxon>
        <taxon>Chromadorea</taxon>
        <taxon>Rhabditida</taxon>
        <taxon>Tylenchina</taxon>
        <taxon>Tylenchomorpha</taxon>
        <taxon>Sphaerularioidea</taxon>
        <taxon>Anguinidae</taxon>
        <taxon>Anguininae</taxon>
        <taxon>Ditylenchus</taxon>
    </lineage>
</organism>
<name>A0A915ECC0_9BILA</name>
<evidence type="ECO:0000313" key="4">
    <source>
        <dbReference type="WBParaSite" id="jg5167"/>
    </source>
</evidence>
<dbReference type="Proteomes" id="UP000887574">
    <property type="component" value="Unplaced"/>
</dbReference>
<protein>
    <submittedName>
        <fullName evidence="4">Protein kinase domain-containing protein</fullName>
    </submittedName>
</protein>
<keyword evidence="1" id="KW-0547">Nucleotide-binding</keyword>
<feature type="binding site" evidence="1">
    <location>
        <position position="46"/>
    </location>
    <ligand>
        <name>ATP</name>
        <dbReference type="ChEBI" id="CHEBI:30616"/>
    </ligand>
</feature>
<dbReference type="Gene3D" id="1.10.510.10">
    <property type="entry name" value="Transferase(Phosphotransferase) domain 1"/>
    <property type="match status" value="1"/>
</dbReference>
<dbReference type="InterPro" id="IPR011009">
    <property type="entry name" value="Kinase-like_dom_sf"/>
</dbReference>
<accession>A0A915ECC0</accession>
<reference evidence="4" key="1">
    <citation type="submission" date="2022-11" db="UniProtKB">
        <authorList>
            <consortium name="WormBaseParasite"/>
        </authorList>
    </citation>
    <scope>IDENTIFICATION</scope>
</reference>
<evidence type="ECO:0000313" key="3">
    <source>
        <dbReference type="Proteomes" id="UP000887574"/>
    </source>
</evidence>
<dbReference type="SMART" id="SM00220">
    <property type="entry name" value="S_TKc"/>
    <property type="match status" value="1"/>
</dbReference>
<dbReference type="PROSITE" id="PS50011">
    <property type="entry name" value="PROTEIN_KINASE_DOM"/>
    <property type="match status" value="1"/>
</dbReference>
<dbReference type="InterPro" id="IPR017441">
    <property type="entry name" value="Protein_kinase_ATP_BS"/>
</dbReference>
<proteinExistence type="predicted"/>
<dbReference type="PANTHER" id="PTHR11909">
    <property type="entry name" value="CASEIN KINASE-RELATED"/>
    <property type="match status" value="1"/>
</dbReference>
<dbReference type="Pfam" id="PF00069">
    <property type="entry name" value="Pkinase"/>
    <property type="match status" value="1"/>
</dbReference>
<dbReference type="PROSITE" id="PS00107">
    <property type="entry name" value="PROTEIN_KINASE_ATP"/>
    <property type="match status" value="1"/>
</dbReference>
<dbReference type="InterPro" id="IPR000719">
    <property type="entry name" value="Prot_kinase_dom"/>
</dbReference>
<sequence length="281" mass="31935">MATVAKLQLQKGQRVAKWLVDEKLGSGSFGDVYQVQNSSGATFAMKTEKVDEAASILKIEVHVMSNLYRLNSKHFCKIEDSGTFSNFRYIVMTLVGPSLQDLRRRFPEDKQKFSMGCALSIGIKCIEAIEELHSLVGILHRDIKPGNFAIGASDKRQIYLIDFGMARCFLGPDGRVLPPRLSAGFRGTLRYASISCHIARELCRKDDLESWLYMQIELTRGRINELFGGCPQEYVDAIRYLDTLRYYDKPDYEKVVGMMKKAISSNNLKEFPYDWEVPKSS</sequence>
<evidence type="ECO:0000256" key="1">
    <source>
        <dbReference type="PROSITE-ProRule" id="PRU10141"/>
    </source>
</evidence>
<dbReference type="GO" id="GO:0005524">
    <property type="term" value="F:ATP binding"/>
    <property type="evidence" value="ECO:0007669"/>
    <property type="project" value="UniProtKB-UniRule"/>
</dbReference>